<proteinExistence type="predicted"/>
<organism evidence="1">
    <name type="scientific">Marseillevirus sp</name>
    <dbReference type="NCBI Taxonomy" id="2809551"/>
    <lineage>
        <taxon>Viruses</taxon>
        <taxon>Varidnaviria</taxon>
        <taxon>Bamfordvirae</taxon>
        <taxon>Nucleocytoviricota</taxon>
        <taxon>Megaviricetes</taxon>
        <taxon>Pimascovirales</taxon>
        <taxon>Pimascovirales incertae sedis</taxon>
        <taxon>Marseilleviridae</taxon>
        <taxon>Marseillevirus</taxon>
    </lineage>
</organism>
<sequence length="55" mass="6277">MKNVSPTPLWNILAFLWETKSSTVLVSTGKQSAMTIMRCVIFEIIRGKEKHILDI</sequence>
<name>A0AA96EP39_9VIRU</name>
<dbReference type="EMBL" id="OR343189">
    <property type="protein sequence ID" value="WNL50109.1"/>
    <property type="molecule type" value="Genomic_DNA"/>
</dbReference>
<accession>A0AA96EP39</accession>
<gene>
    <name evidence="1" type="ORF">MarDSR_070</name>
</gene>
<evidence type="ECO:0000313" key="1">
    <source>
        <dbReference type="EMBL" id="WNL50109.1"/>
    </source>
</evidence>
<reference evidence="1" key="1">
    <citation type="submission" date="2023-07" db="EMBL/GenBank/DDBJ databases">
        <authorList>
            <person name="Xia Y."/>
        </authorList>
    </citation>
    <scope>NUCLEOTIDE SEQUENCE</scope>
    <source>
        <strain evidence="1">E</strain>
    </source>
</reference>
<protein>
    <submittedName>
        <fullName evidence="1">Uncharacterized protein</fullName>
    </submittedName>
</protein>